<sequence>LNAIIQSQHKENGRTRTSNSIPLAKLNFKPIIKGGLRPAPTTKPEKFNPERHLVTTNDPKRLTLKDLSLPEDVGISLVACSEPFPLFSQEAIQIMRRDIFTFQVWENCLHSTQFAPCQLRRHCPKYAPFMDQAWNDPKTLAVISKVAGIDLIPNIQYEVGNIDISIQSAVKGKEDFGDRSGDNNFVTKWHYDAFPFVCVVMMSDATNMLSGETALKTGTGEILKVRGPQMGSAVILQGRYVEYQALAAIGGAERITMITSFRPRDPCKKDDSVLTSIRPI</sequence>
<organism evidence="1 2">
    <name type="scientific">Colletotrichum tofieldiae</name>
    <dbReference type="NCBI Taxonomy" id="708197"/>
    <lineage>
        <taxon>Eukaryota</taxon>
        <taxon>Fungi</taxon>
        <taxon>Dikarya</taxon>
        <taxon>Ascomycota</taxon>
        <taxon>Pezizomycotina</taxon>
        <taxon>Sordariomycetes</taxon>
        <taxon>Hypocreomycetidae</taxon>
        <taxon>Glomerellales</taxon>
        <taxon>Glomerellaceae</taxon>
        <taxon>Colletotrichum</taxon>
        <taxon>Colletotrichum spaethianum species complex</taxon>
    </lineage>
</organism>
<gene>
    <name evidence="1" type="ORF">CT0861_03832</name>
</gene>
<dbReference type="EMBL" id="LFIV01000270">
    <property type="protein sequence ID" value="KZL64574.1"/>
    <property type="molecule type" value="Genomic_DNA"/>
</dbReference>
<evidence type="ECO:0008006" key="3">
    <source>
        <dbReference type="Google" id="ProtNLM"/>
    </source>
</evidence>
<evidence type="ECO:0000313" key="1">
    <source>
        <dbReference type="EMBL" id="KZL64574.1"/>
    </source>
</evidence>
<dbReference type="Proteomes" id="UP000076552">
    <property type="component" value="Unassembled WGS sequence"/>
</dbReference>
<evidence type="ECO:0000313" key="2">
    <source>
        <dbReference type="Proteomes" id="UP000076552"/>
    </source>
</evidence>
<comment type="caution">
    <text evidence="1">The sequence shown here is derived from an EMBL/GenBank/DDBJ whole genome shotgun (WGS) entry which is preliminary data.</text>
</comment>
<dbReference type="PANTHER" id="PTHR41677">
    <property type="entry name" value="YALI0B19030P"/>
    <property type="match status" value="1"/>
</dbReference>
<accession>A0A166MEA0</accession>
<keyword evidence="2" id="KW-1185">Reference proteome</keyword>
<name>A0A166MEA0_9PEZI</name>
<dbReference type="PANTHER" id="PTHR41677:SF1">
    <property type="entry name" value="FE2OG DIOXYGENASE DOMAIN-CONTAINING PROTEIN"/>
    <property type="match status" value="1"/>
</dbReference>
<feature type="non-terminal residue" evidence="1">
    <location>
        <position position="1"/>
    </location>
</feature>
<proteinExistence type="predicted"/>
<dbReference type="AlphaFoldDB" id="A0A166MEA0"/>
<reference evidence="1 2" key="1">
    <citation type="submission" date="2015-06" db="EMBL/GenBank/DDBJ databases">
        <title>Survival trade-offs in plant roots during colonization by closely related pathogenic and mutualistic fungi.</title>
        <authorList>
            <person name="Hacquard S."/>
            <person name="Kracher B."/>
            <person name="Hiruma K."/>
            <person name="Weinman A."/>
            <person name="Muench P."/>
            <person name="Garrido Oter R."/>
            <person name="Ver Loren van Themaat E."/>
            <person name="Dallerey J.-F."/>
            <person name="Damm U."/>
            <person name="Henrissat B."/>
            <person name="Lespinet O."/>
            <person name="Thon M."/>
            <person name="Kemen E."/>
            <person name="McHardy A.C."/>
            <person name="Schulze-Lefert P."/>
            <person name="O'Connell R.J."/>
        </authorList>
    </citation>
    <scope>NUCLEOTIDE SEQUENCE [LARGE SCALE GENOMIC DNA]</scope>
    <source>
        <strain evidence="1 2">0861</strain>
    </source>
</reference>
<dbReference type="STRING" id="708197.A0A166MEA0"/>
<protein>
    <recommendedName>
        <fullName evidence="3">Fe2OG dioxygenase domain-containing protein</fullName>
    </recommendedName>
</protein>